<evidence type="ECO:0000256" key="5">
    <source>
        <dbReference type="ARBA" id="ARBA00037974"/>
    </source>
</evidence>
<evidence type="ECO:0000313" key="7">
    <source>
        <dbReference type="EMBL" id="GAA0202736.1"/>
    </source>
</evidence>
<reference evidence="7 8" key="1">
    <citation type="journal article" date="2019" name="Int. J. Syst. Evol. Microbiol.">
        <title>The Global Catalogue of Microorganisms (GCM) 10K type strain sequencing project: providing services to taxonomists for standard genome sequencing and annotation.</title>
        <authorList>
            <consortium name="The Broad Institute Genomics Platform"/>
            <consortium name="The Broad Institute Genome Sequencing Center for Infectious Disease"/>
            <person name="Wu L."/>
            <person name="Ma J."/>
        </authorList>
    </citation>
    <scope>NUCLEOTIDE SEQUENCE [LARGE SCALE GENOMIC DNA]</scope>
    <source>
        <strain evidence="7 8">JCM 8542</strain>
    </source>
</reference>
<keyword evidence="3" id="KW-0663">Pyridoxal phosphate</keyword>
<comment type="similarity">
    <text evidence="5">Belongs to the class-II pyridoxal-phosphate-dependent aminotransferase family. MalY/PatB cystathionine beta-lyase subfamily.</text>
</comment>
<keyword evidence="7" id="KW-0032">Aminotransferase</keyword>
<evidence type="ECO:0000259" key="6">
    <source>
        <dbReference type="Pfam" id="PF00155"/>
    </source>
</evidence>
<dbReference type="InterPro" id="IPR051798">
    <property type="entry name" value="Class-II_PLP-Dep_Aminotrans"/>
</dbReference>
<dbReference type="Pfam" id="PF00155">
    <property type="entry name" value="Aminotran_1_2"/>
    <property type="match status" value="1"/>
</dbReference>
<name>A0ABN0SW56_9FIRM</name>
<dbReference type="NCBIfam" id="TIGR04350">
    <property type="entry name" value="C_S_lyase_PatB"/>
    <property type="match status" value="1"/>
</dbReference>
<dbReference type="EC" id="4.4.1.13" evidence="2"/>
<organism evidence="7 8">
    <name type="scientific">Selenomonas dianae</name>
    <dbReference type="NCBI Taxonomy" id="135079"/>
    <lineage>
        <taxon>Bacteria</taxon>
        <taxon>Bacillati</taxon>
        <taxon>Bacillota</taxon>
        <taxon>Negativicutes</taxon>
        <taxon>Selenomonadales</taxon>
        <taxon>Selenomonadaceae</taxon>
        <taxon>Selenomonas</taxon>
    </lineage>
</organism>
<dbReference type="Gene3D" id="3.40.640.10">
    <property type="entry name" value="Type I PLP-dependent aspartate aminotransferase-like (Major domain)"/>
    <property type="match status" value="1"/>
</dbReference>
<evidence type="ECO:0000313" key="8">
    <source>
        <dbReference type="Proteomes" id="UP001500399"/>
    </source>
</evidence>
<dbReference type="CDD" id="cd00609">
    <property type="entry name" value="AAT_like"/>
    <property type="match status" value="1"/>
</dbReference>
<comment type="cofactor">
    <cofactor evidence="1">
        <name>pyridoxal 5'-phosphate</name>
        <dbReference type="ChEBI" id="CHEBI:597326"/>
    </cofactor>
</comment>
<sequence length="390" mass="44146">MSINFDEIINRRNTSCLKYDFAAERGYPADILPLWVADMDFRAPAPVIDALNARAAHGIFGYTQVKDDYFAVLQNWFRTRHDWNVERSDLIITPGVVFAIANAIRAFTKKGESILIQQPVYYPFANMIRQNERVLIDSPLHLIEGRYEIDFEDFEQKVITHSVKLFILCSPHNPVGRVWTRAELAQLAAICLRHNIVVVADEIHEEFVRPGFRHIPFASLSDEAAAITVTCTSPSKTFNLAGLQISNIFIRNEELRRRFKEELSRTGYDEPNTLGLTGAKAAYEHGAAWHRELLAYLEENIARTKTFLAQHLPKVTLIEPEGTYLLWLDFHAYGLSDGELNAKIIRDAHLWLDDGPIFGAGGSGFQRINTACPWATLETGLKNLATAFAE</sequence>
<gene>
    <name evidence="7" type="ORF">GCM10008919_02590</name>
</gene>
<dbReference type="GO" id="GO:0008483">
    <property type="term" value="F:transaminase activity"/>
    <property type="evidence" value="ECO:0007669"/>
    <property type="project" value="UniProtKB-KW"/>
</dbReference>
<comment type="caution">
    <text evidence="7">The sequence shown here is derived from an EMBL/GenBank/DDBJ whole genome shotgun (WGS) entry which is preliminary data.</text>
</comment>
<dbReference type="InterPro" id="IPR004839">
    <property type="entry name" value="Aminotransferase_I/II_large"/>
</dbReference>
<dbReference type="InterPro" id="IPR015422">
    <property type="entry name" value="PyrdxlP-dep_Trfase_small"/>
</dbReference>
<dbReference type="SUPFAM" id="SSF53383">
    <property type="entry name" value="PLP-dependent transferases"/>
    <property type="match status" value="1"/>
</dbReference>
<dbReference type="PANTHER" id="PTHR43525:SF1">
    <property type="entry name" value="PROTEIN MALY"/>
    <property type="match status" value="1"/>
</dbReference>
<evidence type="ECO:0000256" key="1">
    <source>
        <dbReference type="ARBA" id="ARBA00001933"/>
    </source>
</evidence>
<dbReference type="Gene3D" id="3.90.1150.10">
    <property type="entry name" value="Aspartate Aminotransferase, domain 1"/>
    <property type="match status" value="1"/>
</dbReference>
<protein>
    <recommendedName>
        <fullName evidence="2">cysteine-S-conjugate beta-lyase</fullName>
        <ecNumber evidence="2">4.4.1.13</ecNumber>
    </recommendedName>
</protein>
<evidence type="ECO:0000256" key="2">
    <source>
        <dbReference type="ARBA" id="ARBA00012224"/>
    </source>
</evidence>
<feature type="domain" description="Aminotransferase class I/classII large" evidence="6">
    <location>
        <begin position="40"/>
        <end position="381"/>
    </location>
</feature>
<evidence type="ECO:0000256" key="4">
    <source>
        <dbReference type="ARBA" id="ARBA00023239"/>
    </source>
</evidence>
<keyword evidence="4" id="KW-0456">Lyase</keyword>
<dbReference type="Proteomes" id="UP001500399">
    <property type="component" value="Unassembled WGS sequence"/>
</dbReference>
<dbReference type="InterPro" id="IPR015424">
    <property type="entry name" value="PyrdxlP-dep_Trfase"/>
</dbReference>
<dbReference type="InterPro" id="IPR027619">
    <property type="entry name" value="C-S_lyase_PatB-like"/>
</dbReference>
<evidence type="ECO:0000256" key="3">
    <source>
        <dbReference type="ARBA" id="ARBA00022898"/>
    </source>
</evidence>
<proteinExistence type="inferred from homology"/>
<dbReference type="EMBL" id="BAAACR010000002">
    <property type="protein sequence ID" value="GAA0202736.1"/>
    <property type="molecule type" value="Genomic_DNA"/>
</dbReference>
<keyword evidence="7" id="KW-0808">Transferase</keyword>
<dbReference type="InterPro" id="IPR015421">
    <property type="entry name" value="PyrdxlP-dep_Trfase_major"/>
</dbReference>
<keyword evidence="8" id="KW-1185">Reference proteome</keyword>
<accession>A0ABN0SW56</accession>
<dbReference type="RefSeq" id="WP_304987668.1">
    <property type="nucleotide sequence ID" value="NZ_BAAACR010000002.1"/>
</dbReference>
<dbReference type="PANTHER" id="PTHR43525">
    <property type="entry name" value="PROTEIN MALY"/>
    <property type="match status" value="1"/>
</dbReference>